<comment type="caution">
    <text evidence="1">The sequence shown here is derived from an EMBL/GenBank/DDBJ whole genome shotgun (WGS) entry which is preliminary data.</text>
</comment>
<reference evidence="1 2" key="1">
    <citation type="journal article" date="2019" name="Mol. Ecol. Resour.">
        <title>Improving Illumina assemblies with Hi-C and long reads: an example with the North African dromedary.</title>
        <authorList>
            <person name="Elbers J.P."/>
            <person name="Rogers M.F."/>
            <person name="Perelman P.L."/>
            <person name="Proskuryakova A.A."/>
            <person name="Serdyukova N.A."/>
            <person name="Johnson W.E."/>
            <person name="Horin P."/>
            <person name="Corander J."/>
            <person name="Murphy D."/>
            <person name="Burger P.A."/>
        </authorList>
    </citation>
    <scope>NUCLEOTIDE SEQUENCE [LARGE SCALE GENOMIC DNA]</scope>
    <source>
        <strain evidence="1">Drom800</strain>
        <tissue evidence="1">Blood</tissue>
    </source>
</reference>
<dbReference type="Proteomes" id="UP000299084">
    <property type="component" value="Unassembled WGS sequence"/>
</dbReference>
<accession>A0A5N4C5F8</accession>
<dbReference type="AlphaFoldDB" id="A0A5N4C5F8"/>
<keyword evidence="2" id="KW-1185">Reference proteome</keyword>
<evidence type="ECO:0000313" key="1">
    <source>
        <dbReference type="EMBL" id="KAB1253614.1"/>
    </source>
</evidence>
<name>A0A5N4C5F8_CAMDR</name>
<sequence length="86" mass="9794">MLTYTDEMFAPQDFGADVLQKHTGHPTYAYPEQDQEVPPTPTASRHVLVLLTWWPKGSLRKGRCQISYSLSYLSKGRTSALAWRPL</sequence>
<organism evidence="1 2">
    <name type="scientific">Camelus dromedarius</name>
    <name type="common">Dromedary</name>
    <name type="synonym">Arabian camel</name>
    <dbReference type="NCBI Taxonomy" id="9838"/>
    <lineage>
        <taxon>Eukaryota</taxon>
        <taxon>Metazoa</taxon>
        <taxon>Chordata</taxon>
        <taxon>Craniata</taxon>
        <taxon>Vertebrata</taxon>
        <taxon>Euteleostomi</taxon>
        <taxon>Mammalia</taxon>
        <taxon>Eutheria</taxon>
        <taxon>Laurasiatheria</taxon>
        <taxon>Artiodactyla</taxon>
        <taxon>Tylopoda</taxon>
        <taxon>Camelidae</taxon>
        <taxon>Camelus</taxon>
    </lineage>
</organism>
<dbReference type="EMBL" id="JWIN03000037">
    <property type="protein sequence ID" value="KAB1253614.1"/>
    <property type="molecule type" value="Genomic_DNA"/>
</dbReference>
<protein>
    <submittedName>
        <fullName evidence="1">Uncharacterized protein</fullName>
    </submittedName>
</protein>
<gene>
    <name evidence="1" type="ORF">Cadr_000002703</name>
</gene>
<evidence type="ECO:0000313" key="2">
    <source>
        <dbReference type="Proteomes" id="UP000299084"/>
    </source>
</evidence>
<proteinExistence type="predicted"/>